<proteinExistence type="predicted"/>
<name>A0ABQ3QAR1_9ACTN</name>
<evidence type="ECO:0000313" key="3">
    <source>
        <dbReference type="Proteomes" id="UP001052655"/>
    </source>
</evidence>
<organism evidence="2 3">
    <name type="scientific">Streptomyces daghestanicus</name>
    <dbReference type="NCBI Taxonomy" id="66885"/>
    <lineage>
        <taxon>Bacteria</taxon>
        <taxon>Bacillati</taxon>
        <taxon>Actinomycetota</taxon>
        <taxon>Actinomycetes</taxon>
        <taxon>Kitasatosporales</taxon>
        <taxon>Streptomycetaceae</taxon>
        <taxon>Streptomyces</taxon>
    </lineage>
</organism>
<sequence>MGGHPCGGRLTRARTAHAEPFRAGNAREGGAPARVPPSLREPESPSAGEGGRVTGGGPEVQRWSLPVDRTAARPASRRATGMRNGEQET</sequence>
<gene>
    <name evidence="2" type="ORF">Sdagh_60830</name>
</gene>
<protein>
    <submittedName>
        <fullName evidence="2">Uncharacterized protein</fullName>
    </submittedName>
</protein>
<keyword evidence="3" id="KW-1185">Reference proteome</keyword>
<dbReference type="EMBL" id="BNDX01000016">
    <property type="protein sequence ID" value="GHI34353.1"/>
    <property type="molecule type" value="Genomic_DNA"/>
</dbReference>
<accession>A0ABQ3QAR1</accession>
<reference evidence="2" key="1">
    <citation type="submission" date="2024-05" db="EMBL/GenBank/DDBJ databases">
        <title>Whole genome shotgun sequence of Streptomyces daghestanicus NBRC 12762.</title>
        <authorList>
            <person name="Komaki H."/>
            <person name="Tamura T."/>
        </authorList>
    </citation>
    <scope>NUCLEOTIDE SEQUENCE</scope>
    <source>
        <strain evidence="2">NBRC 12762</strain>
    </source>
</reference>
<dbReference type="Proteomes" id="UP001052655">
    <property type="component" value="Unassembled WGS sequence"/>
</dbReference>
<feature type="compositionally biased region" description="Gly residues" evidence="1">
    <location>
        <begin position="48"/>
        <end position="58"/>
    </location>
</feature>
<evidence type="ECO:0000256" key="1">
    <source>
        <dbReference type="SAM" id="MobiDB-lite"/>
    </source>
</evidence>
<feature type="region of interest" description="Disordered" evidence="1">
    <location>
        <begin position="1"/>
        <end position="89"/>
    </location>
</feature>
<comment type="caution">
    <text evidence="2">The sequence shown here is derived from an EMBL/GenBank/DDBJ whole genome shotgun (WGS) entry which is preliminary data.</text>
</comment>
<evidence type="ECO:0000313" key="2">
    <source>
        <dbReference type="EMBL" id="GHI34353.1"/>
    </source>
</evidence>